<protein>
    <submittedName>
        <fullName evidence="1">Uncharacterized protein</fullName>
    </submittedName>
</protein>
<proteinExistence type="predicted"/>
<dbReference type="OrthoDB" id="7868029at2"/>
<evidence type="ECO:0000313" key="2">
    <source>
        <dbReference type="Proteomes" id="UP000244224"/>
    </source>
</evidence>
<dbReference type="RefSeq" id="WP_108130732.1">
    <property type="nucleotide sequence ID" value="NZ_QBKP01000027.1"/>
</dbReference>
<dbReference type="EMBL" id="QBKP01000027">
    <property type="protein sequence ID" value="PTX41806.1"/>
    <property type="molecule type" value="Genomic_DNA"/>
</dbReference>
<reference evidence="1 2" key="1">
    <citation type="submission" date="2018-04" db="EMBL/GenBank/DDBJ databases">
        <title>Genomic Encyclopedia of Archaeal and Bacterial Type Strains, Phase II (KMG-II): from individual species to whole genera.</title>
        <authorList>
            <person name="Goeker M."/>
        </authorList>
    </citation>
    <scope>NUCLEOTIDE SEQUENCE [LARGE SCALE GENOMIC DNA]</scope>
    <source>
        <strain evidence="1 2">DSM 21823</strain>
    </source>
</reference>
<accession>A0A2T6ADF4</accession>
<keyword evidence="2" id="KW-1185">Reference proteome</keyword>
<evidence type="ECO:0000313" key="1">
    <source>
        <dbReference type="EMBL" id="PTX41806.1"/>
    </source>
</evidence>
<comment type="caution">
    <text evidence="1">The sequence shown here is derived from an EMBL/GenBank/DDBJ whole genome shotgun (WGS) entry which is preliminary data.</text>
</comment>
<gene>
    <name evidence="1" type="ORF">C8N34_12711</name>
</gene>
<organism evidence="1 2">
    <name type="scientific">Gemmobacter caeni</name>
    <dbReference type="NCBI Taxonomy" id="589035"/>
    <lineage>
        <taxon>Bacteria</taxon>
        <taxon>Pseudomonadati</taxon>
        <taxon>Pseudomonadota</taxon>
        <taxon>Alphaproteobacteria</taxon>
        <taxon>Rhodobacterales</taxon>
        <taxon>Paracoccaceae</taxon>
        <taxon>Gemmobacter</taxon>
    </lineage>
</organism>
<sequence>MKHAIFLVVLLQGPDVLAAQEIRGGCLSPVPPDTTLPAGVLRQYRQELSVEFEAYFRAVTDYIACLDAERAAAFDEARGVTERYADFLEVVTKDENK</sequence>
<name>A0A2T6ADF4_9RHOB</name>
<dbReference type="AlphaFoldDB" id="A0A2T6ADF4"/>
<dbReference type="Proteomes" id="UP000244224">
    <property type="component" value="Unassembled WGS sequence"/>
</dbReference>